<feature type="compositionally biased region" description="Polar residues" evidence="1">
    <location>
        <begin position="500"/>
        <end position="510"/>
    </location>
</feature>
<feature type="compositionally biased region" description="Basic and acidic residues" evidence="1">
    <location>
        <begin position="643"/>
        <end position="659"/>
    </location>
</feature>
<feature type="compositionally biased region" description="Pro residues" evidence="1">
    <location>
        <begin position="1025"/>
        <end position="1037"/>
    </location>
</feature>
<feature type="compositionally biased region" description="Polar residues" evidence="1">
    <location>
        <begin position="288"/>
        <end position="308"/>
    </location>
</feature>
<feature type="region of interest" description="Disordered" evidence="1">
    <location>
        <begin position="1"/>
        <end position="57"/>
    </location>
</feature>
<feature type="compositionally biased region" description="Low complexity" evidence="1">
    <location>
        <begin position="227"/>
        <end position="255"/>
    </location>
</feature>
<accession>A0A9Q8QN44</accession>
<name>A0A9Q8QN44_9HYPO</name>
<feature type="region of interest" description="Disordered" evidence="1">
    <location>
        <begin position="126"/>
        <end position="154"/>
    </location>
</feature>
<organism evidence="2 3">
    <name type="scientific">Purpureocillium takamizusanense</name>
    <dbReference type="NCBI Taxonomy" id="2060973"/>
    <lineage>
        <taxon>Eukaryota</taxon>
        <taxon>Fungi</taxon>
        <taxon>Dikarya</taxon>
        <taxon>Ascomycota</taxon>
        <taxon>Pezizomycotina</taxon>
        <taxon>Sordariomycetes</taxon>
        <taxon>Hypocreomycetidae</taxon>
        <taxon>Hypocreales</taxon>
        <taxon>Ophiocordycipitaceae</taxon>
        <taxon>Purpureocillium</taxon>
    </lineage>
</organism>
<evidence type="ECO:0000256" key="1">
    <source>
        <dbReference type="SAM" id="MobiDB-lite"/>
    </source>
</evidence>
<feature type="compositionally biased region" description="Polar residues" evidence="1">
    <location>
        <begin position="430"/>
        <end position="439"/>
    </location>
</feature>
<feature type="compositionally biased region" description="Polar residues" evidence="1">
    <location>
        <begin position="127"/>
        <end position="142"/>
    </location>
</feature>
<proteinExistence type="predicted"/>
<dbReference type="KEGG" id="ptkz:JDV02_008611"/>
<reference evidence="2" key="1">
    <citation type="submission" date="2021-11" db="EMBL/GenBank/DDBJ databases">
        <title>Purpureocillium_takamizusanense_genome.</title>
        <authorList>
            <person name="Nguyen N.-H."/>
        </authorList>
    </citation>
    <scope>NUCLEOTIDE SEQUENCE</scope>
    <source>
        <strain evidence="2">PT3</strain>
    </source>
</reference>
<feature type="compositionally biased region" description="Basic and acidic residues" evidence="1">
    <location>
        <begin position="36"/>
        <end position="46"/>
    </location>
</feature>
<feature type="region of interest" description="Disordered" evidence="1">
    <location>
        <begin position="193"/>
        <end position="264"/>
    </location>
</feature>
<dbReference type="Proteomes" id="UP000829364">
    <property type="component" value="Chromosome 8"/>
</dbReference>
<dbReference type="AlphaFoldDB" id="A0A9Q8QN44"/>
<feature type="region of interest" description="Disordered" evidence="1">
    <location>
        <begin position="288"/>
        <end position="929"/>
    </location>
</feature>
<feature type="region of interest" description="Disordered" evidence="1">
    <location>
        <begin position="958"/>
        <end position="1050"/>
    </location>
</feature>
<gene>
    <name evidence="2" type="ORF">JDV02_008611</name>
</gene>
<dbReference type="OrthoDB" id="5335210at2759"/>
<feature type="compositionally biased region" description="Basic and acidic residues" evidence="1">
    <location>
        <begin position="702"/>
        <end position="712"/>
    </location>
</feature>
<protein>
    <submittedName>
        <fullName evidence="2">Uncharacterized protein</fullName>
    </submittedName>
</protein>
<sequence>MNRFRTKKKNKDEVAAARPSMESDSSGPFRMFGRKKSQEDTKKELDLASALPPTDDFRTSLLMTGLSARFSMLREQDDPNSKLGKASDDSVLFPKRQSRLADFGFGAGLHDIAEVESIRATPFTRFDSYNSSDDAASTSGSIMNRAKPTDGNNLFGGRQKIYKIPAGVGAKNGGMGGRALYGDDVAQSAFQKWRQTEKERHSLDGPEAGEANESDVQVDYRRRRETNSTTSSAPSAARNSTAATSVASSQPSSSAKDWSAGAAVTPAAQLPVLERSVTRTRRLYEQGLNQDLQDQQSSAVSRMDTLSRQRPFGTRTPDLTPPVPSPTNTTFGDRVLERRPIMGKASAPNLRSFSPPASSMPISPAESSSNFPRPDPKPAFVASPPLSPPVSETGEHPMLPIQPNDRGKATAMGVFTRPAQQYDEFKYAQRQRQLQQGRETPSGRRHADVGMVTETSRSRSSSSQRQPIDREFGTRISGSIPEAEGGNATFFDESDDASVDNRSSIPSATPQLIIERPDDEAHPAFRKSALPTPLSISSPRFPDITAGASGRNEAPDHGIDPPEDSPTLGPNTGLSGMVRQHLRQDSSASSIYGALDQPPVSSPAECSQSRISQESGSSKMSTEAPAVRLRTAPTDATPEEQDDFARHLADGARRVRERLTTYVESDNERSTPTTPLSESRELPVPRSSGLGILRSKSSRGSLFDRESRERSRSKSSKSRAPDAANRTASPSPRKPSAESCEQTQRDVNTPDEDGQAGKGSPASPITDKDDNVHAGLKAFRQARRDLQRMKEMETQQRHRAPPKPVSMPERPPPSRIVSHDNGPPPALLNRMPRDESRSSSRSRAGSQAASERERSGSETSTNSPAYTRANRLRNGSLTYDEQYGHAAPSGFPRQAPMYGAHPADPSGRRVGRMREPSDPKTGSSVHPTASATFESLSYARSRSGSVLSAAASTPNLHAIANAPPLPPINPRRKNGQGFGHRGDEGGVNGYGGAVSDEEGGPQSGHRHGGHRMVLDANGRLRQSPPRVPPPIRPPPPHAHMSGGNLPGGMI</sequence>
<evidence type="ECO:0000313" key="2">
    <source>
        <dbReference type="EMBL" id="UNI22750.1"/>
    </source>
</evidence>
<evidence type="ECO:0000313" key="3">
    <source>
        <dbReference type="Proteomes" id="UP000829364"/>
    </source>
</evidence>
<feature type="compositionally biased region" description="Low complexity" evidence="1">
    <location>
        <begin position="352"/>
        <end position="369"/>
    </location>
</feature>
<feature type="compositionally biased region" description="Low complexity" evidence="1">
    <location>
        <begin position="607"/>
        <end position="618"/>
    </location>
</feature>
<feature type="compositionally biased region" description="Basic and acidic residues" evidence="1">
    <location>
        <begin position="194"/>
        <end position="204"/>
    </location>
</feature>
<feature type="compositionally biased region" description="Low complexity" evidence="1">
    <location>
        <begin position="839"/>
        <end position="849"/>
    </location>
</feature>
<dbReference type="EMBL" id="CP086361">
    <property type="protein sequence ID" value="UNI22750.1"/>
    <property type="molecule type" value="Genomic_DNA"/>
</dbReference>
<dbReference type="GeneID" id="72070557"/>
<feature type="compositionally biased region" description="Pro residues" evidence="1">
    <location>
        <begin position="802"/>
        <end position="814"/>
    </location>
</feature>
<dbReference type="RefSeq" id="XP_047846231.1">
    <property type="nucleotide sequence ID" value="XM_047990224.1"/>
</dbReference>
<feature type="compositionally biased region" description="Polar residues" evidence="1">
    <location>
        <begin position="920"/>
        <end position="929"/>
    </location>
</feature>
<feature type="compositionally biased region" description="Basic and acidic residues" evidence="1">
    <location>
        <begin position="782"/>
        <end position="796"/>
    </location>
</feature>
<keyword evidence="3" id="KW-1185">Reference proteome</keyword>